<dbReference type="InterPro" id="IPR007172">
    <property type="entry name" value="DUF374"/>
</dbReference>
<dbReference type="Proteomes" id="UP001320831">
    <property type="component" value="Unassembled WGS sequence"/>
</dbReference>
<keyword evidence="2" id="KW-0012">Acyltransferase</keyword>
<dbReference type="EMBL" id="JAOCZP010000001">
    <property type="protein sequence ID" value="MCT7373857.1"/>
    <property type="molecule type" value="Genomic_DNA"/>
</dbReference>
<accession>A0ABT2LJ46</accession>
<dbReference type="GO" id="GO:0016746">
    <property type="term" value="F:acyltransferase activity"/>
    <property type="evidence" value="ECO:0007669"/>
    <property type="project" value="UniProtKB-KW"/>
</dbReference>
<name>A0ABT2LJ46_9HYPH</name>
<keyword evidence="2" id="KW-0808">Transferase</keyword>
<organism evidence="2 3">
    <name type="scientific">Chelativorans salis</name>
    <dbReference type="NCBI Taxonomy" id="2978478"/>
    <lineage>
        <taxon>Bacteria</taxon>
        <taxon>Pseudomonadati</taxon>
        <taxon>Pseudomonadota</taxon>
        <taxon>Alphaproteobacteria</taxon>
        <taxon>Hyphomicrobiales</taxon>
        <taxon>Phyllobacteriaceae</taxon>
        <taxon>Chelativorans</taxon>
    </lineage>
</organism>
<proteinExistence type="predicted"/>
<comment type="caution">
    <text evidence="2">The sequence shown here is derived from an EMBL/GenBank/DDBJ whole genome shotgun (WGS) entry which is preliminary data.</text>
</comment>
<dbReference type="RefSeq" id="WP_260900189.1">
    <property type="nucleotide sequence ID" value="NZ_JAOCZP010000001.1"/>
</dbReference>
<feature type="domain" description="DUF374" evidence="1">
    <location>
        <begin position="96"/>
        <end position="167"/>
    </location>
</feature>
<protein>
    <submittedName>
        <fullName evidence="2">Lysophospholipid acyltransferase family protein</fullName>
    </submittedName>
</protein>
<reference evidence="2 3" key="1">
    <citation type="submission" date="2022-09" db="EMBL/GenBank/DDBJ databases">
        <title>Chelativorans salina sp. nov., a novel slightly halophilic bacterium isolated from a saline lake sediment enrichment.</title>
        <authorList>
            <person name="Gao L."/>
            <person name="Fang B.-Z."/>
            <person name="Li W.-J."/>
        </authorList>
    </citation>
    <scope>NUCLEOTIDE SEQUENCE [LARGE SCALE GENOMIC DNA]</scope>
    <source>
        <strain evidence="2 3">EGI FJ00035</strain>
    </source>
</reference>
<dbReference type="Pfam" id="PF04028">
    <property type="entry name" value="DUF374"/>
    <property type="match status" value="1"/>
</dbReference>
<evidence type="ECO:0000259" key="1">
    <source>
        <dbReference type="Pfam" id="PF04028"/>
    </source>
</evidence>
<evidence type="ECO:0000313" key="2">
    <source>
        <dbReference type="EMBL" id="MCT7373857.1"/>
    </source>
</evidence>
<dbReference type="SUPFAM" id="SSF69593">
    <property type="entry name" value="Glycerol-3-phosphate (1)-acyltransferase"/>
    <property type="match status" value="1"/>
</dbReference>
<sequence length="260" mass="28220">MDDEAMAPSLEVKPGRRGNVRPAKTLWRRIRKPLTHSRFLKHAIASFLAMAVRFVARTNPRVEGSHDVEKAIGVHSPAIAALWHGQHLLAPAISVRQHRLVALFSRSADAELNALVAQKLGLDVVRGSGGRGGAHRARKGGAAALIQLKRTIDAGCNVAMIADIPHGTPRQAGMGIVTLARLSGRPIVPMAIATSRRKVLEGTWDKTTINLPFGRRAVIFGEPIFVSADADDNEMEKKRRQVTEALNHATRDAYSLVDGK</sequence>
<evidence type="ECO:0000313" key="3">
    <source>
        <dbReference type="Proteomes" id="UP001320831"/>
    </source>
</evidence>
<dbReference type="CDD" id="cd07983">
    <property type="entry name" value="LPLAT_DUF374-like"/>
    <property type="match status" value="1"/>
</dbReference>
<keyword evidence="3" id="KW-1185">Reference proteome</keyword>
<gene>
    <name evidence="2" type="ORF">N5A92_02225</name>
</gene>